<evidence type="ECO:0000313" key="4">
    <source>
        <dbReference type="Proteomes" id="UP000578252"/>
    </source>
</evidence>
<dbReference type="AlphaFoldDB" id="A0A378PDQ4"/>
<dbReference type="RefSeq" id="WP_004015839.1">
    <property type="nucleotide sequence ID" value="NZ_CAMUNX010000008.1"/>
</dbReference>
<evidence type="ECO:0000256" key="1">
    <source>
        <dbReference type="SAM" id="MobiDB-lite"/>
    </source>
</evidence>
<comment type="caution">
    <text evidence="2">The sequence shown here is derived from an EMBL/GenBank/DDBJ whole genome shotgun (WGS) entry which is preliminary data.</text>
</comment>
<feature type="compositionally biased region" description="Polar residues" evidence="1">
    <location>
        <begin position="74"/>
        <end position="89"/>
    </location>
</feature>
<gene>
    <name evidence="3" type="ORF">HHJ74_01120</name>
    <name evidence="2" type="ORF">HHJ78_03315</name>
</gene>
<evidence type="ECO:0000313" key="3">
    <source>
        <dbReference type="EMBL" id="NMW92319.1"/>
    </source>
</evidence>
<feature type="region of interest" description="Disordered" evidence="1">
    <location>
        <begin position="64"/>
        <end position="89"/>
    </location>
</feature>
<dbReference type="Pfam" id="PF16945">
    <property type="entry name" value="Phage_r1t_holin"/>
    <property type="match status" value="1"/>
</dbReference>
<accession>A0A378PDQ4</accession>
<evidence type="ECO:0000313" key="5">
    <source>
        <dbReference type="Proteomes" id="UP000582487"/>
    </source>
</evidence>
<proteinExistence type="predicted"/>
<dbReference type="Proteomes" id="UP000582487">
    <property type="component" value="Unassembled WGS sequence"/>
</dbReference>
<reference evidence="4 5" key="1">
    <citation type="submission" date="2020-04" db="EMBL/GenBank/DDBJ databases">
        <title>Antimicrobial susceptibility and clonality of vaginal-derived multi-drug resistant Mobiluncus isolates in China.</title>
        <authorList>
            <person name="Zhang X."/>
        </authorList>
    </citation>
    <scope>NUCLEOTIDE SEQUENCE [LARGE SCALE GENOMIC DNA]</scope>
    <source>
        <strain evidence="2 4">13</strain>
        <strain evidence="3 5">7</strain>
    </source>
</reference>
<dbReference type="EMBL" id="JABCUR010000002">
    <property type="protein sequence ID" value="NMW64581.1"/>
    <property type="molecule type" value="Genomic_DNA"/>
</dbReference>
<dbReference type="EMBL" id="JABCUV010000001">
    <property type="protein sequence ID" value="NMW92319.1"/>
    <property type="molecule type" value="Genomic_DNA"/>
</dbReference>
<protein>
    <recommendedName>
        <fullName evidence="6">Holin</fullName>
    </recommendedName>
</protein>
<dbReference type="InterPro" id="IPR020109">
    <property type="entry name" value="Holin_r1t"/>
</dbReference>
<dbReference type="Proteomes" id="UP000578252">
    <property type="component" value="Unassembled WGS sequence"/>
</dbReference>
<evidence type="ECO:0000313" key="2">
    <source>
        <dbReference type="EMBL" id="NMW64581.1"/>
    </source>
</evidence>
<organism evidence="2 4">
    <name type="scientific">Mobiluncus mulieris</name>
    <dbReference type="NCBI Taxonomy" id="2052"/>
    <lineage>
        <taxon>Bacteria</taxon>
        <taxon>Bacillati</taxon>
        <taxon>Actinomycetota</taxon>
        <taxon>Actinomycetes</taxon>
        <taxon>Actinomycetales</taxon>
        <taxon>Actinomycetaceae</taxon>
        <taxon>Mobiluncus</taxon>
    </lineage>
</organism>
<sequence length="89" mass="9201">MNTYLNRNFWAGTAERAIKTFAQATLALIGTSAVAINTIDWTMVLATAATAALLSVLTSIATPETATRTPTPPSDTTVNASDSTLGIGD</sequence>
<evidence type="ECO:0008006" key="6">
    <source>
        <dbReference type="Google" id="ProtNLM"/>
    </source>
</evidence>
<name>A0A378PDQ4_9ACTO</name>